<name>A0A602Z7X6_SALET</name>
<dbReference type="Pfam" id="PF07151">
    <property type="entry name" value="DUF1391"/>
    <property type="match status" value="1"/>
</dbReference>
<feature type="region of interest" description="Disordered" evidence="1">
    <location>
        <begin position="1"/>
        <end position="23"/>
    </location>
</feature>
<organism evidence="2">
    <name type="scientific">Salmonella enterica subsp. enterica serovar Pensacola</name>
    <dbReference type="NCBI Taxonomy" id="34042"/>
    <lineage>
        <taxon>Bacteria</taxon>
        <taxon>Pseudomonadati</taxon>
        <taxon>Pseudomonadota</taxon>
        <taxon>Gammaproteobacteria</taxon>
        <taxon>Enterobacterales</taxon>
        <taxon>Enterobacteriaceae</taxon>
        <taxon>Salmonella</taxon>
    </lineage>
</organism>
<dbReference type="AlphaFoldDB" id="A0A602Z7X6"/>
<proteinExistence type="predicted"/>
<evidence type="ECO:0000313" key="2">
    <source>
        <dbReference type="EMBL" id="ECT8498418.1"/>
    </source>
</evidence>
<dbReference type="Proteomes" id="UP000839894">
    <property type="component" value="Unassembled WGS sequence"/>
</dbReference>
<dbReference type="InterPro" id="IPR009821">
    <property type="entry name" value="DUF1391"/>
</dbReference>
<dbReference type="EMBL" id="AAKOBS010000028">
    <property type="protein sequence ID" value="ECT8498418.1"/>
    <property type="molecule type" value="Genomic_DNA"/>
</dbReference>
<protein>
    <submittedName>
        <fullName evidence="2">DUF1391 domain-containing protein</fullName>
    </submittedName>
</protein>
<reference evidence="2" key="1">
    <citation type="submission" date="2018-07" db="EMBL/GenBank/DDBJ databases">
        <authorList>
            <consortium name="PulseNet: The National Subtyping Network for Foodborne Disease Surveillance"/>
            <person name="Tarr C.L."/>
            <person name="Trees E."/>
            <person name="Katz L.S."/>
            <person name="Carleton-Romer H.A."/>
            <person name="Stroika S."/>
            <person name="Kucerova Z."/>
            <person name="Roache K.F."/>
            <person name="Sabol A.L."/>
            <person name="Besser J."/>
            <person name="Gerner-Smidt P."/>
        </authorList>
    </citation>
    <scope>NUCLEOTIDE SEQUENCE [LARGE SCALE GENOMIC DNA]</scope>
    <source>
        <strain evidence="2">PNUSAS006183</strain>
    </source>
</reference>
<feature type="compositionally biased region" description="Polar residues" evidence="1">
    <location>
        <begin position="7"/>
        <end position="16"/>
    </location>
</feature>
<evidence type="ECO:0000256" key="1">
    <source>
        <dbReference type="SAM" id="MobiDB-lite"/>
    </source>
</evidence>
<comment type="caution">
    <text evidence="2">The sequence shown here is derived from an EMBL/GenBank/DDBJ whole genome shotgun (WGS) entry which is preliminary data.</text>
</comment>
<gene>
    <name evidence="2" type="ORF">BWQ27_20085</name>
</gene>
<accession>A0A602Z7X6</accession>
<sequence>MQMKTIDLNNNESQVSGVFPNHDGSLTAMTFTKSKTFKTETGAKNWFKRNTEEDD</sequence>